<evidence type="ECO:0000256" key="1">
    <source>
        <dbReference type="ARBA" id="ARBA00022737"/>
    </source>
</evidence>
<dbReference type="SMART" id="SM00028">
    <property type="entry name" value="TPR"/>
    <property type="match status" value="3"/>
</dbReference>
<reference evidence="5 6" key="1">
    <citation type="journal article" date="2015" name="Genome Announc.">
        <title>Expanding the biotechnology potential of lactobacilli through comparative genomics of 213 strains and associated genera.</title>
        <authorList>
            <person name="Sun Z."/>
            <person name="Harris H.M."/>
            <person name="McCann A."/>
            <person name="Guo C."/>
            <person name="Argimon S."/>
            <person name="Zhang W."/>
            <person name="Yang X."/>
            <person name="Jeffery I.B."/>
            <person name="Cooney J.C."/>
            <person name="Kagawa T.F."/>
            <person name="Liu W."/>
            <person name="Song Y."/>
            <person name="Salvetti E."/>
            <person name="Wrobel A."/>
            <person name="Rasinkangas P."/>
            <person name="Parkhill J."/>
            <person name="Rea M.C."/>
            <person name="O'Sullivan O."/>
            <person name="Ritari J."/>
            <person name="Douillard F.P."/>
            <person name="Paul Ross R."/>
            <person name="Yang R."/>
            <person name="Briner A.E."/>
            <person name="Felis G.E."/>
            <person name="de Vos W.M."/>
            <person name="Barrangou R."/>
            <person name="Klaenhammer T.R."/>
            <person name="Caufield P.W."/>
            <person name="Cui Y."/>
            <person name="Zhang H."/>
            <person name="O'Toole P.W."/>
        </authorList>
    </citation>
    <scope>NUCLEOTIDE SEQUENCE [LARGE SCALE GENOMIC DNA]</scope>
    <source>
        <strain evidence="5 6">DSM 13343</strain>
    </source>
</reference>
<dbReference type="InterPro" id="IPR051685">
    <property type="entry name" value="Ycf3/AcsC/BcsC/TPR_MFPF"/>
</dbReference>
<evidence type="ECO:0000313" key="6">
    <source>
        <dbReference type="Proteomes" id="UP000051790"/>
    </source>
</evidence>
<dbReference type="Gene3D" id="1.25.40.10">
    <property type="entry name" value="Tetratricopeptide repeat domain"/>
    <property type="match status" value="1"/>
</dbReference>
<dbReference type="Pfam" id="PF13432">
    <property type="entry name" value="TPR_16"/>
    <property type="match status" value="1"/>
</dbReference>
<dbReference type="PATRIC" id="fig|1423769.4.peg.2624"/>
<dbReference type="PANTHER" id="PTHR44943:SF8">
    <property type="entry name" value="TPR REPEAT-CONTAINING PROTEIN MJ0263"/>
    <property type="match status" value="1"/>
</dbReference>
<proteinExistence type="predicted"/>
<evidence type="ECO:0000256" key="3">
    <source>
        <dbReference type="PROSITE-ProRule" id="PRU00339"/>
    </source>
</evidence>
<feature type="repeat" description="TPR" evidence="3">
    <location>
        <begin position="51"/>
        <end position="84"/>
    </location>
</feature>
<dbReference type="EMBL" id="AZEU01000039">
    <property type="protein sequence ID" value="KRL52383.1"/>
    <property type="molecule type" value="Genomic_DNA"/>
</dbReference>
<dbReference type="Proteomes" id="UP000051790">
    <property type="component" value="Unassembled WGS sequence"/>
</dbReference>
<feature type="region of interest" description="Disordered" evidence="4">
    <location>
        <begin position="1"/>
        <end position="22"/>
    </location>
</feature>
<dbReference type="PANTHER" id="PTHR44943">
    <property type="entry name" value="CELLULOSE SYNTHASE OPERON PROTEIN C"/>
    <property type="match status" value="1"/>
</dbReference>
<accession>A0A0R1R5L2</accession>
<gene>
    <name evidence="5" type="ORF">FD01_GL002435</name>
</gene>
<keyword evidence="6" id="KW-1185">Reference proteome</keyword>
<keyword evidence="2 3" id="KW-0802">TPR repeat</keyword>
<dbReference type="Pfam" id="PF14559">
    <property type="entry name" value="TPR_19"/>
    <property type="match status" value="1"/>
</dbReference>
<sequence>MLKDNKHSNTSKKSQAPKKSKQNMIAQFNHGDHDGAIHAAIAAIDDNPKDPKRYATLATMLIAINAYDEATQLLMQAIGLFPEDGELVYNFGLLQFRQENWQLAIQYFQQLTKNQDNLGQDATYMVALSYQHLEQPQKALAFALTAHEAAPHRLDAALLTAELLLGMGAFQQAADMLEPQLRTKNAQAFFTYGMALTGAGQDGSKYLDDAKRLDPDSYDQKANQVRDIAGYLLHKESSDD</sequence>
<dbReference type="InterPro" id="IPR019734">
    <property type="entry name" value="TPR_rpt"/>
</dbReference>
<comment type="caution">
    <text evidence="5">The sequence shown here is derived from an EMBL/GenBank/DDBJ whole genome shotgun (WGS) entry which is preliminary data.</text>
</comment>
<dbReference type="PROSITE" id="PS50005">
    <property type="entry name" value="TPR"/>
    <property type="match status" value="1"/>
</dbReference>
<dbReference type="InterPro" id="IPR011990">
    <property type="entry name" value="TPR-like_helical_dom_sf"/>
</dbReference>
<protein>
    <submittedName>
        <fullName evidence="5">TPR repeats containing protein</fullName>
    </submittedName>
</protein>
<evidence type="ECO:0000256" key="2">
    <source>
        <dbReference type="ARBA" id="ARBA00022803"/>
    </source>
</evidence>
<dbReference type="AlphaFoldDB" id="A0A0R1R5L2"/>
<organism evidence="5 6">
    <name type="scientific">Lacticaseibacillus manihotivorans DSM 13343 = JCM 12514</name>
    <dbReference type="NCBI Taxonomy" id="1423769"/>
    <lineage>
        <taxon>Bacteria</taxon>
        <taxon>Bacillati</taxon>
        <taxon>Bacillota</taxon>
        <taxon>Bacilli</taxon>
        <taxon>Lactobacillales</taxon>
        <taxon>Lactobacillaceae</taxon>
        <taxon>Lacticaseibacillus</taxon>
    </lineage>
</organism>
<evidence type="ECO:0000313" key="5">
    <source>
        <dbReference type="EMBL" id="KRL52383.1"/>
    </source>
</evidence>
<keyword evidence="1" id="KW-0677">Repeat</keyword>
<dbReference type="SUPFAM" id="SSF48452">
    <property type="entry name" value="TPR-like"/>
    <property type="match status" value="1"/>
</dbReference>
<name>A0A0R1R5L2_9LACO</name>
<evidence type="ECO:0000256" key="4">
    <source>
        <dbReference type="SAM" id="MobiDB-lite"/>
    </source>
</evidence>